<sequence length="295" mass="32468">MFFLKIGALTFIGYWILGIGYYHFTEMIDSLIRPYFLLLPHDIASVAAAMVWGQKTDLTQNMYDVFKVTGLVHLLVLSGQNITLLLGFFAGLEKKLGYKIKAVLTLAIGAFYLALFKDPPILRAVCMAGISSLALIFNAPVSGLWAFIITVSALLIAYPQWITSISFLLSAGATLGILLFYLPIRSWLLRVITIRHGIVLYCIDAGALSLSAQIFTTPLLLAFFREWSLLSIPMNIAVGWLIEPIMVLGVLESVLYYVFAPLGILGAYILFGLINALLIIVQAGAVVAKLFVIRI</sequence>
<feature type="transmembrane region" description="Helical" evidence="6">
    <location>
        <begin position="36"/>
        <end position="53"/>
    </location>
</feature>
<evidence type="ECO:0000259" key="7">
    <source>
        <dbReference type="Pfam" id="PF03772"/>
    </source>
</evidence>
<feature type="transmembrane region" description="Helical" evidence="6">
    <location>
        <begin position="96"/>
        <end position="115"/>
    </location>
</feature>
<evidence type="ECO:0000256" key="3">
    <source>
        <dbReference type="ARBA" id="ARBA00022692"/>
    </source>
</evidence>
<comment type="subcellular location">
    <subcellularLocation>
        <location evidence="1">Cell membrane</location>
        <topology evidence="1">Multi-pass membrane protein</topology>
    </subcellularLocation>
</comment>
<evidence type="ECO:0000256" key="2">
    <source>
        <dbReference type="ARBA" id="ARBA00022475"/>
    </source>
</evidence>
<feature type="transmembrane region" description="Helical" evidence="6">
    <location>
        <begin position="236"/>
        <end position="259"/>
    </location>
</feature>
<dbReference type="AlphaFoldDB" id="A0A2M8KTV8"/>
<proteinExistence type="predicted"/>
<dbReference type="InterPro" id="IPR052159">
    <property type="entry name" value="Competence_DNA_uptake"/>
</dbReference>
<feature type="transmembrane region" description="Helical" evidence="6">
    <location>
        <begin position="6"/>
        <end position="24"/>
    </location>
</feature>
<feature type="transmembrane region" description="Helical" evidence="6">
    <location>
        <begin position="65"/>
        <end position="89"/>
    </location>
</feature>
<accession>A0A2M8KTV8</accession>
<comment type="caution">
    <text evidence="8">The sequence shown here is derived from an EMBL/GenBank/DDBJ whole genome shotgun (WGS) entry which is preliminary data.</text>
</comment>
<reference evidence="9" key="1">
    <citation type="submission" date="2017-09" db="EMBL/GenBank/DDBJ databases">
        <title>Depth-based differentiation of microbial function through sediment-hosted aquifers and enrichment of novel symbionts in the deep terrestrial subsurface.</title>
        <authorList>
            <person name="Probst A.J."/>
            <person name="Ladd B."/>
            <person name="Jarett J.K."/>
            <person name="Geller-Mcgrath D.E."/>
            <person name="Sieber C.M.K."/>
            <person name="Emerson J.B."/>
            <person name="Anantharaman K."/>
            <person name="Thomas B.C."/>
            <person name="Malmstrom R."/>
            <person name="Stieglmeier M."/>
            <person name="Klingl A."/>
            <person name="Woyke T."/>
            <person name="Ryan C.M."/>
            <person name="Banfield J.F."/>
        </authorList>
    </citation>
    <scope>NUCLEOTIDE SEQUENCE [LARGE SCALE GENOMIC DNA]</scope>
</reference>
<evidence type="ECO:0000313" key="9">
    <source>
        <dbReference type="Proteomes" id="UP000229554"/>
    </source>
</evidence>
<evidence type="ECO:0000256" key="4">
    <source>
        <dbReference type="ARBA" id="ARBA00022989"/>
    </source>
</evidence>
<dbReference type="NCBIfam" id="TIGR00360">
    <property type="entry name" value="ComEC_N-term"/>
    <property type="match status" value="1"/>
</dbReference>
<dbReference type="PANTHER" id="PTHR30619">
    <property type="entry name" value="DNA INTERNALIZATION/COMPETENCE PROTEIN COMEC/REC2"/>
    <property type="match status" value="1"/>
</dbReference>
<name>A0A2M8KTV8_9BACT</name>
<feature type="transmembrane region" description="Helical" evidence="6">
    <location>
        <begin position="196"/>
        <end position="224"/>
    </location>
</feature>
<feature type="domain" description="ComEC/Rec2-related protein" evidence="7">
    <location>
        <begin position="50"/>
        <end position="282"/>
    </location>
</feature>
<feature type="transmembrane region" description="Helical" evidence="6">
    <location>
        <begin position="135"/>
        <end position="158"/>
    </location>
</feature>
<keyword evidence="2" id="KW-1003">Cell membrane</keyword>
<evidence type="ECO:0000256" key="6">
    <source>
        <dbReference type="SAM" id="Phobius"/>
    </source>
</evidence>
<dbReference type="GO" id="GO:0005886">
    <property type="term" value="C:plasma membrane"/>
    <property type="evidence" value="ECO:0007669"/>
    <property type="project" value="UniProtKB-SubCell"/>
</dbReference>
<protein>
    <recommendedName>
        <fullName evidence="7">ComEC/Rec2-related protein domain-containing protein</fullName>
    </recommendedName>
</protein>
<dbReference type="EMBL" id="PFED01000001">
    <property type="protein sequence ID" value="PJE63349.1"/>
    <property type="molecule type" value="Genomic_DNA"/>
</dbReference>
<evidence type="ECO:0000256" key="5">
    <source>
        <dbReference type="ARBA" id="ARBA00023136"/>
    </source>
</evidence>
<keyword evidence="5 6" id="KW-0472">Membrane</keyword>
<evidence type="ECO:0000256" key="1">
    <source>
        <dbReference type="ARBA" id="ARBA00004651"/>
    </source>
</evidence>
<feature type="transmembrane region" description="Helical" evidence="6">
    <location>
        <begin position="265"/>
        <end position="292"/>
    </location>
</feature>
<dbReference type="Pfam" id="PF03772">
    <property type="entry name" value="Competence"/>
    <property type="match status" value="1"/>
</dbReference>
<dbReference type="InterPro" id="IPR004477">
    <property type="entry name" value="ComEC_N"/>
</dbReference>
<gene>
    <name evidence="8" type="ORF">COU88_00025</name>
</gene>
<feature type="transmembrane region" description="Helical" evidence="6">
    <location>
        <begin position="165"/>
        <end position="184"/>
    </location>
</feature>
<keyword evidence="4 6" id="KW-1133">Transmembrane helix</keyword>
<dbReference type="Proteomes" id="UP000229554">
    <property type="component" value="Unassembled WGS sequence"/>
</dbReference>
<organism evidence="8 9">
    <name type="scientific">Candidatus Roizmanbacteria bacterium CG10_big_fil_rev_8_21_14_0_10_39_6</name>
    <dbReference type="NCBI Taxonomy" id="1974853"/>
    <lineage>
        <taxon>Bacteria</taxon>
        <taxon>Candidatus Roizmaniibacteriota</taxon>
    </lineage>
</organism>
<evidence type="ECO:0000313" key="8">
    <source>
        <dbReference type="EMBL" id="PJE63349.1"/>
    </source>
</evidence>
<keyword evidence="3 6" id="KW-0812">Transmembrane</keyword>
<dbReference type="PANTHER" id="PTHR30619:SF7">
    <property type="entry name" value="BETA-LACTAMASE DOMAIN PROTEIN"/>
    <property type="match status" value="1"/>
</dbReference>